<dbReference type="Proteomes" id="UP000824231">
    <property type="component" value="Unassembled WGS sequence"/>
</dbReference>
<proteinExistence type="predicted"/>
<reference evidence="1" key="2">
    <citation type="submission" date="2021-04" db="EMBL/GenBank/DDBJ databases">
        <authorList>
            <person name="Gilroy R."/>
        </authorList>
    </citation>
    <scope>NUCLEOTIDE SEQUENCE</scope>
    <source>
        <strain evidence="1">ChiSxjej3B15-572</strain>
    </source>
</reference>
<organism evidence="1 2">
    <name type="scientific">Candidatus Limosilactobacillus merdigallinarum</name>
    <dbReference type="NCBI Taxonomy" id="2838652"/>
    <lineage>
        <taxon>Bacteria</taxon>
        <taxon>Bacillati</taxon>
        <taxon>Bacillota</taxon>
        <taxon>Bacilli</taxon>
        <taxon>Lactobacillales</taxon>
        <taxon>Lactobacillaceae</taxon>
        <taxon>Limosilactobacillus</taxon>
    </lineage>
</organism>
<accession>A0A9D1VI56</accession>
<evidence type="ECO:0000313" key="1">
    <source>
        <dbReference type="EMBL" id="HIX35486.1"/>
    </source>
</evidence>
<protein>
    <submittedName>
        <fullName evidence="1">Uncharacterized protein</fullName>
    </submittedName>
</protein>
<dbReference type="AlphaFoldDB" id="A0A9D1VI56"/>
<comment type="caution">
    <text evidence="1">The sequence shown here is derived from an EMBL/GenBank/DDBJ whole genome shotgun (WGS) entry which is preliminary data.</text>
</comment>
<evidence type="ECO:0000313" key="2">
    <source>
        <dbReference type="Proteomes" id="UP000824231"/>
    </source>
</evidence>
<reference evidence="1" key="1">
    <citation type="journal article" date="2021" name="PeerJ">
        <title>Extensive microbial diversity within the chicken gut microbiome revealed by metagenomics and culture.</title>
        <authorList>
            <person name="Gilroy R."/>
            <person name="Ravi A."/>
            <person name="Getino M."/>
            <person name="Pursley I."/>
            <person name="Horton D.L."/>
            <person name="Alikhan N.F."/>
            <person name="Baker D."/>
            <person name="Gharbi K."/>
            <person name="Hall N."/>
            <person name="Watson M."/>
            <person name="Adriaenssens E.M."/>
            <person name="Foster-Nyarko E."/>
            <person name="Jarju S."/>
            <person name="Secka A."/>
            <person name="Antonio M."/>
            <person name="Oren A."/>
            <person name="Chaudhuri R.R."/>
            <person name="La Ragione R."/>
            <person name="Hildebrand F."/>
            <person name="Pallen M.J."/>
        </authorList>
    </citation>
    <scope>NUCLEOTIDE SEQUENCE</scope>
    <source>
        <strain evidence="1">ChiSxjej3B15-572</strain>
    </source>
</reference>
<gene>
    <name evidence="1" type="ORF">H9856_03665</name>
</gene>
<name>A0A9D1VI56_9LACO</name>
<dbReference type="EMBL" id="DXFH01000012">
    <property type="protein sequence ID" value="HIX35486.1"/>
    <property type="molecule type" value="Genomic_DNA"/>
</dbReference>
<sequence length="76" mass="8833">MGMNEQAIQNIHKSDFEFTDEKDNKIDLSKVAEEPKGTEYDFRLNNHIVPDNMTENQMAETVNHLFAAKFISQLIF</sequence>